<keyword evidence="2" id="KW-1185">Reference proteome</keyword>
<dbReference type="AlphaFoldDB" id="V4LT27"/>
<proteinExistence type="predicted"/>
<evidence type="ECO:0008006" key="3">
    <source>
        <dbReference type="Google" id="ProtNLM"/>
    </source>
</evidence>
<name>V4LT27_EUTSA</name>
<dbReference type="Gramene" id="ESQ53765">
    <property type="protein sequence ID" value="ESQ53765"/>
    <property type="gene ID" value="EUTSA_v10026974mg"/>
</dbReference>
<sequence>MSSRFPFNNTSNFVDLLQSQQESVSSYPNPYPSFELPAFSTQANTEEVEEVGVASKVTRRPWSPTEDTLLITSWLHTSKDPVVGNEQKGGTFWSRVAAYFMFVSFMFK</sequence>
<reference evidence="1 2" key="1">
    <citation type="journal article" date="2013" name="Front. Plant Sci.">
        <title>The Reference Genome of the Halophytic Plant Eutrema salsugineum.</title>
        <authorList>
            <person name="Yang R."/>
            <person name="Jarvis D.E."/>
            <person name="Chen H."/>
            <person name="Beilstein M.A."/>
            <person name="Grimwood J."/>
            <person name="Jenkins J."/>
            <person name="Shu S."/>
            <person name="Prochnik S."/>
            <person name="Xin M."/>
            <person name="Ma C."/>
            <person name="Schmutz J."/>
            <person name="Wing R.A."/>
            <person name="Mitchell-Olds T."/>
            <person name="Schumaker K.S."/>
            <person name="Wang X."/>
        </authorList>
    </citation>
    <scope>NUCLEOTIDE SEQUENCE [LARGE SCALE GENOMIC DNA]</scope>
</reference>
<gene>
    <name evidence="1" type="ORF">EUTSA_v10026974mg</name>
</gene>
<evidence type="ECO:0000313" key="2">
    <source>
        <dbReference type="Proteomes" id="UP000030689"/>
    </source>
</evidence>
<dbReference type="PANTHER" id="PTHR45023">
    <property type="match status" value="1"/>
</dbReference>
<dbReference type="Proteomes" id="UP000030689">
    <property type="component" value="Unassembled WGS sequence"/>
</dbReference>
<dbReference type="KEGG" id="eus:EUTSA_v10026974mg"/>
<dbReference type="EMBL" id="KI517384">
    <property type="protein sequence ID" value="ESQ53765.1"/>
    <property type="molecule type" value="Genomic_DNA"/>
</dbReference>
<accession>V4LT27</accession>
<dbReference type="OMA" id="RVAAYFM"/>
<protein>
    <recommendedName>
        <fullName evidence="3">Myb-like domain-containing protein</fullName>
    </recommendedName>
</protein>
<dbReference type="PANTHER" id="PTHR45023:SF4">
    <property type="entry name" value="GLYCINE-RICH PROTEIN-RELATED"/>
    <property type="match status" value="1"/>
</dbReference>
<organism evidence="1 2">
    <name type="scientific">Eutrema salsugineum</name>
    <name type="common">Saltwater cress</name>
    <name type="synonym">Sisymbrium salsugineum</name>
    <dbReference type="NCBI Taxonomy" id="72664"/>
    <lineage>
        <taxon>Eukaryota</taxon>
        <taxon>Viridiplantae</taxon>
        <taxon>Streptophyta</taxon>
        <taxon>Embryophyta</taxon>
        <taxon>Tracheophyta</taxon>
        <taxon>Spermatophyta</taxon>
        <taxon>Magnoliopsida</taxon>
        <taxon>eudicotyledons</taxon>
        <taxon>Gunneridae</taxon>
        <taxon>Pentapetalae</taxon>
        <taxon>rosids</taxon>
        <taxon>malvids</taxon>
        <taxon>Brassicales</taxon>
        <taxon>Brassicaceae</taxon>
        <taxon>Eutremeae</taxon>
        <taxon>Eutrema</taxon>
    </lineage>
</organism>
<evidence type="ECO:0000313" key="1">
    <source>
        <dbReference type="EMBL" id="ESQ53765.1"/>
    </source>
</evidence>